<dbReference type="RefSeq" id="WP_091720221.1">
    <property type="nucleotide sequence ID" value="NZ_LT629779.1"/>
</dbReference>
<evidence type="ECO:0000313" key="3">
    <source>
        <dbReference type="EMBL" id="SDT28882.1"/>
    </source>
</evidence>
<name>A0A1H1Z5V8_9MICC</name>
<protein>
    <submittedName>
        <fullName evidence="3">ADP-heptose:LPS heptosyltransferase</fullName>
    </submittedName>
</protein>
<reference evidence="4" key="1">
    <citation type="submission" date="2016-10" db="EMBL/GenBank/DDBJ databases">
        <authorList>
            <person name="Varghese N."/>
            <person name="Submissions S."/>
        </authorList>
    </citation>
    <scope>NUCLEOTIDE SEQUENCE [LARGE SCALE GENOMIC DNA]</scope>
    <source>
        <strain evidence="4">IMMIB L-1606</strain>
    </source>
</reference>
<dbReference type="GO" id="GO:0009244">
    <property type="term" value="P:lipopolysaccharide core region biosynthetic process"/>
    <property type="evidence" value="ECO:0007669"/>
    <property type="project" value="TreeGrafter"/>
</dbReference>
<evidence type="ECO:0000256" key="2">
    <source>
        <dbReference type="ARBA" id="ARBA00022679"/>
    </source>
</evidence>
<dbReference type="InterPro" id="IPR002201">
    <property type="entry name" value="Glyco_trans_9"/>
</dbReference>
<keyword evidence="1" id="KW-0328">Glycosyltransferase</keyword>
<evidence type="ECO:0000256" key="1">
    <source>
        <dbReference type="ARBA" id="ARBA00022676"/>
    </source>
</evidence>
<dbReference type="GO" id="GO:0005829">
    <property type="term" value="C:cytosol"/>
    <property type="evidence" value="ECO:0007669"/>
    <property type="project" value="TreeGrafter"/>
</dbReference>
<dbReference type="PANTHER" id="PTHR30160">
    <property type="entry name" value="TETRAACYLDISACCHARIDE 4'-KINASE-RELATED"/>
    <property type="match status" value="1"/>
</dbReference>
<accession>A0A1H1Z5V8</accession>
<evidence type="ECO:0000313" key="4">
    <source>
        <dbReference type="Proteomes" id="UP000198751"/>
    </source>
</evidence>
<dbReference type="InterPro" id="IPR051199">
    <property type="entry name" value="LPS_LOS_Heptosyltrfase"/>
</dbReference>
<dbReference type="OrthoDB" id="9807356at2"/>
<organism evidence="3 4">
    <name type="scientific">Pseudarthrobacter equi</name>
    <dbReference type="NCBI Taxonomy" id="728066"/>
    <lineage>
        <taxon>Bacteria</taxon>
        <taxon>Bacillati</taxon>
        <taxon>Actinomycetota</taxon>
        <taxon>Actinomycetes</taxon>
        <taxon>Micrococcales</taxon>
        <taxon>Micrococcaceae</taxon>
        <taxon>Pseudarthrobacter</taxon>
    </lineage>
</organism>
<proteinExistence type="predicted"/>
<dbReference type="AlphaFoldDB" id="A0A1H1Z5V8"/>
<gene>
    <name evidence="3" type="ORF">SAMN04489743_2300</name>
</gene>
<keyword evidence="4" id="KW-1185">Reference proteome</keyword>
<sequence length="324" mass="33624">MNGGAVPADAAGSGKADRPELLVLRALKLGDLLVAVPALKAIRRAFPEHRLRYAAQGWLSEALGLVGGYELLPTHGLDEPLALRPGVVDVAVNLHGNGPESAGRIEALRARRTIAYRSGNLDGPPWRAELHERERWAHLLSWHGIETDPTDLRLEHPQVPNPAPGATVVHVGAAYGSRLWPAERFAAVAAELAQAGHHVVFTGGEGERDRAHAVCGLAGLPSESVLAGSLGLAGFAAVIAGARLVISADTGAAHLASAYGTPSVVLFGPAPPEIWGPPPGPHVVLTKAKLRRGDTFSDVPDPALLAVEVDDVMAAVGGLGLLPA</sequence>
<dbReference type="PANTHER" id="PTHR30160:SF1">
    <property type="entry name" value="LIPOPOLYSACCHARIDE 1,2-N-ACETYLGLUCOSAMINETRANSFERASE-RELATED"/>
    <property type="match status" value="1"/>
</dbReference>
<dbReference type="Gene3D" id="3.40.50.2000">
    <property type="entry name" value="Glycogen Phosphorylase B"/>
    <property type="match status" value="2"/>
</dbReference>
<dbReference type="GO" id="GO:0008713">
    <property type="term" value="F:ADP-heptose-lipopolysaccharide heptosyltransferase activity"/>
    <property type="evidence" value="ECO:0007669"/>
    <property type="project" value="TreeGrafter"/>
</dbReference>
<dbReference type="EMBL" id="LT629779">
    <property type="protein sequence ID" value="SDT28882.1"/>
    <property type="molecule type" value="Genomic_DNA"/>
</dbReference>
<dbReference type="SUPFAM" id="SSF53756">
    <property type="entry name" value="UDP-Glycosyltransferase/glycogen phosphorylase"/>
    <property type="match status" value="1"/>
</dbReference>
<dbReference type="Pfam" id="PF01075">
    <property type="entry name" value="Glyco_transf_9"/>
    <property type="match status" value="1"/>
</dbReference>
<keyword evidence="2 3" id="KW-0808">Transferase</keyword>
<dbReference type="Proteomes" id="UP000198751">
    <property type="component" value="Chromosome I"/>
</dbReference>
<dbReference type="CDD" id="cd03789">
    <property type="entry name" value="GT9_LPS_heptosyltransferase"/>
    <property type="match status" value="1"/>
</dbReference>